<dbReference type="CTD" id="20316669"/>
<sequence>MSQAAHSKTIDDHGLDHEIDGILVSLTPKLLIGSETPALLKTTGGQYKVAKDVPGIPLRFAFRLNNAARCTSKEMAEHEAQHRVKNVSGAYAVERRVVNRVVFRNIWKLRRGK</sequence>
<proteinExistence type="predicted"/>
<dbReference type="AlphaFoldDB" id="A0A075AIA6"/>
<name>A0A075AIA6_OPIVI</name>
<organism evidence="1 2">
    <name type="scientific">Opisthorchis viverrini</name>
    <name type="common">Southeast Asian liver fluke</name>
    <dbReference type="NCBI Taxonomy" id="6198"/>
    <lineage>
        <taxon>Eukaryota</taxon>
        <taxon>Metazoa</taxon>
        <taxon>Spiralia</taxon>
        <taxon>Lophotrochozoa</taxon>
        <taxon>Platyhelminthes</taxon>
        <taxon>Trematoda</taxon>
        <taxon>Digenea</taxon>
        <taxon>Opisthorchiida</taxon>
        <taxon>Opisthorchiata</taxon>
        <taxon>Opisthorchiidae</taxon>
        <taxon>Opisthorchis</taxon>
    </lineage>
</organism>
<dbReference type="RefSeq" id="XP_009164994.1">
    <property type="nucleotide sequence ID" value="XM_009166730.1"/>
</dbReference>
<dbReference type="KEGG" id="ovi:T265_02481"/>
<dbReference type="Proteomes" id="UP000054324">
    <property type="component" value="Unassembled WGS sequence"/>
</dbReference>
<reference evidence="1 2" key="1">
    <citation type="submission" date="2013-11" db="EMBL/GenBank/DDBJ databases">
        <title>Opisthorchis viverrini - life in the bile duct.</title>
        <authorList>
            <person name="Young N.D."/>
            <person name="Nagarajan N."/>
            <person name="Lin S.J."/>
            <person name="Korhonen P.K."/>
            <person name="Jex A.R."/>
            <person name="Hall R.S."/>
            <person name="Safavi-Hemami H."/>
            <person name="Kaewkong W."/>
            <person name="Bertrand D."/>
            <person name="Gao S."/>
            <person name="Seet Q."/>
            <person name="Wongkham S."/>
            <person name="Teh B.T."/>
            <person name="Wongkham C."/>
            <person name="Intapan P.M."/>
            <person name="Maleewong W."/>
            <person name="Yang X."/>
            <person name="Hu M."/>
            <person name="Wang Z."/>
            <person name="Hofmann A."/>
            <person name="Sternberg P.W."/>
            <person name="Tan P."/>
            <person name="Wang J."/>
            <person name="Gasser R.B."/>
        </authorList>
    </citation>
    <scope>NUCLEOTIDE SEQUENCE [LARGE SCALE GENOMIC DNA]</scope>
</reference>
<accession>A0A075AIA6</accession>
<evidence type="ECO:0000313" key="1">
    <source>
        <dbReference type="EMBL" id="KER31299.1"/>
    </source>
</evidence>
<evidence type="ECO:0000313" key="2">
    <source>
        <dbReference type="Proteomes" id="UP000054324"/>
    </source>
</evidence>
<protein>
    <submittedName>
        <fullName evidence="1">Uncharacterized protein</fullName>
    </submittedName>
</protein>
<keyword evidence="2" id="KW-1185">Reference proteome</keyword>
<gene>
    <name evidence="1" type="ORF">T265_02481</name>
</gene>
<dbReference type="EMBL" id="KL596648">
    <property type="protein sequence ID" value="KER31299.1"/>
    <property type="molecule type" value="Genomic_DNA"/>
</dbReference>
<dbReference type="GeneID" id="20316669"/>